<evidence type="ECO:0000313" key="2">
    <source>
        <dbReference type="EMBL" id="MBP0494795.1"/>
    </source>
</evidence>
<dbReference type="EMBL" id="JAGIZA010000012">
    <property type="protein sequence ID" value="MBP0494795.1"/>
    <property type="molecule type" value="Genomic_DNA"/>
</dbReference>
<feature type="compositionally biased region" description="Low complexity" evidence="1">
    <location>
        <begin position="636"/>
        <end position="649"/>
    </location>
</feature>
<dbReference type="InterPro" id="IPR046184">
    <property type="entry name" value="DUF6212"/>
</dbReference>
<gene>
    <name evidence="2" type="ORF">J5Y10_18570</name>
</gene>
<feature type="compositionally biased region" description="Low complexity" evidence="1">
    <location>
        <begin position="657"/>
        <end position="673"/>
    </location>
</feature>
<dbReference type="AlphaFoldDB" id="A0A940N421"/>
<comment type="caution">
    <text evidence="2">The sequence shown here is derived from an EMBL/GenBank/DDBJ whole genome shotgun (WGS) entry which is preliminary data.</text>
</comment>
<organism evidence="2 3">
    <name type="scientific">Roseomonas indoligenes</name>
    <dbReference type="NCBI Taxonomy" id="2820811"/>
    <lineage>
        <taxon>Bacteria</taxon>
        <taxon>Pseudomonadati</taxon>
        <taxon>Pseudomonadota</taxon>
        <taxon>Alphaproteobacteria</taxon>
        <taxon>Acetobacterales</taxon>
        <taxon>Roseomonadaceae</taxon>
        <taxon>Roseomonas</taxon>
    </lineage>
</organism>
<name>A0A940N421_9PROT</name>
<accession>A0A940N421</accession>
<feature type="compositionally biased region" description="Low complexity" evidence="1">
    <location>
        <begin position="473"/>
        <end position="538"/>
    </location>
</feature>
<protein>
    <submittedName>
        <fullName evidence="2">Uncharacterized protein</fullName>
    </submittedName>
</protein>
<feature type="region of interest" description="Disordered" evidence="1">
    <location>
        <begin position="460"/>
        <end position="545"/>
    </location>
</feature>
<evidence type="ECO:0000256" key="1">
    <source>
        <dbReference type="SAM" id="MobiDB-lite"/>
    </source>
</evidence>
<proteinExistence type="predicted"/>
<dbReference type="Pfam" id="PF19717">
    <property type="entry name" value="DUF6212"/>
    <property type="match status" value="1"/>
</dbReference>
<reference evidence="2" key="1">
    <citation type="submission" date="2021-03" db="EMBL/GenBank/DDBJ databases">
        <authorList>
            <person name="So Y."/>
        </authorList>
    </citation>
    <scope>NUCLEOTIDE SEQUENCE</scope>
    <source>
        <strain evidence="2">SG15</strain>
    </source>
</reference>
<feature type="region of interest" description="Disordered" evidence="1">
    <location>
        <begin position="578"/>
        <end position="598"/>
    </location>
</feature>
<dbReference type="RefSeq" id="WP_209375589.1">
    <property type="nucleotide sequence ID" value="NZ_JAGIZA010000012.1"/>
</dbReference>
<dbReference type="Proteomes" id="UP000677537">
    <property type="component" value="Unassembled WGS sequence"/>
</dbReference>
<evidence type="ECO:0000313" key="3">
    <source>
        <dbReference type="Proteomes" id="UP000677537"/>
    </source>
</evidence>
<feature type="region of interest" description="Disordered" evidence="1">
    <location>
        <begin position="636"/>
        <end position="676"/>
    </location>
</feature>
<feature type="compositionally biased region" description="Low complexity" evidence="1">
    <location>
        <begin position="581"/>
        <end position="594"/>
    </location>
</feature>
<feature type="region of interest" description="Disordered" evidence="1">
    <location>
        <begin position="612"/>
        <end position="631"/>
    </location>
</feature>
<sequence length="834" mass="85166">MLHADPLHLPRLASGRPLVIVAEGVMDPSPLATPSLDVWMVSQRQGLTLLHPAGTRAPDPSSAVPVETPPAATLALVASERLRIGALSRWWQEAAGLPAPPFVLASTGQAALPGVLALVTEALTTSRAREAEASKAIVAARQEMELLREAMSEATPYLAHRPPAEPRLAFSGEVGDGPPILGAFRQPLGTGLAGLAAIAVHPAGAGTGQGMLRLRLIGGESGRVVGCWAVPARALSPGWLTLDLPTPLGPVKETAVLEVTPQGPGLPGLSRDARWSGIEGEHGVAFSAWAGTPGSRYLAPAHWMPEEVGLVLPANDVPLALPSSVWAEARALEGEAKTVALGEETPRPMLRAAAKGRAVLLLPHLHLPGLDRLRIGLGNAGAGAEAAAWVYPLDSLPGDVAGLDRLPPGAAGTGWRGVPEEGLELSLPLSVRLGGRAGLAIALRAGPAAASVEIERLAASASRAGTPEPVAPAPGEDAGETAPAAARPAASAFPAPATRETNAAAADAVPAASVPAPVSPPVAAEPAPAAPVSPAASRPEPPAPVPRVAEALRPAVALSIPLPSLAVPPPGLVAGGTGGTPASSVAPPAAALPADPAPLPVTRVDQRLFAPQAGPAPAEAPPAGPAALAPVRPAMEPPRATTAPVAAAPPLEPAPALPRETAAPTAAQATAAPAQPPVRVMPTNVLSGRAPARYEVVRLHQHLPGASYRHLDVTVVSLASGPTRWPAVRVKVQSKDGEPRMEFRQATGWPQMFRDWLGRASDKFGPFLRISAPELRAFLDCMTDERDAAMIQALLAVLPRALEDACRQAGLSVVQTGEWMETAKALQAESRPAA</sequence>
<keyword evidence="3" id="KW-1185">Reference proteome</keyword>